<keyword evidence="5" id="KW-1185">Reference proteome</keyword>
<sequence>MGRDTIADIITSIRNVDMNRKGPVRIASTNITENIIKILFRDRPGLRIYSNYQKIG</sequence>
<evidence type="ECO:0000256" key="3">
    <source>
        <dbReference type="ARBA" id="ARBA00023274"/>
    </source>
</evidence>
<dbReference type="Pfam" id="PF00410">
    <property type="entry name" value="Ribosomal_S8"/>
    <property type="match status" value="1"/>
</dbReference>
<protein>
    <recommendedName>
        <fullName evidence="6">30S ribosomal protein S8, chloroplastic</fullName>
    </recommendedName>
</protein>
<evidence type="ECO:0000256" key="1">
    <source>
        <dbReference type="ARBA" id="ARBA00006471"/>
    </source>
</evidence>
<dbReference type="GO" id="GO:0003735">
    <property type="term" value="F:structural constituent of ribosome"/>
    <property type="evidence" value="ECO:0007669"/>
    <property type="project" value="InterPro"/>
</dbReference>
<evidence type="ECO:0008006" key="6">
    <source>
        <dbReference type="Google" id="ProtNLM"/>
    </source>
</evidence>
<evidence type="ECO:0000313" key="5">
    <source>
        <dbReference type="Proteomes" id="UP001154282"/>
    </source>
</evidence>
<comment type="similarity">
    <text evidence="1">Belongs to the universal ribosomal protein uS8 family.</text>
</comment>
<name>A0AAV0MHQ9_9ROSI</name>
<reference evidence="4" key="1">
    <citation type="submission" date="2022-08" db="EMBL/GenBank/DDBJ databases">
        <authorList>
            <person name="Gutierrez-Valencia J."/>
        </authorList>
    </citation>
    <scope>NUCLEOTIDE SEQUENCE</scope>
</reference>
<dbReference type="InterPro" id="IPR000630">
    <property type="entry name" value="Ribosomal_uS8"/>
</dbReference>
<keyword evidence="3" id="KW-0687">Ribonucleoprotein</keyword>
<dbReference type="Proteomes" id="UP001154282">
    <property type="component" value="Unassembled WGS sequence"/>
</dbReference>
<proteinExistence type="inferred from homology"/>
<keyword evidence="2" id="KW-0689">Ribosomal protein</keyword>
<evidence type="ECO:0000256" key="2">
    <source>
        <dbReference type="ARBA" id="ARBA00022980"/>
    </source>
</evidence>
<accession>A0AAV0MHQ9</accession>
<evidence type="ECO:0000313" key="4">
    <source>
        <dbReference type="EMBL" id="CAI0445604.1"/>
    </source>
</evidence>
<dbReference type="SUPFAM" id="SSF56047">
    <property type="entry name" value="Ribosomal protein S8"/>
    <property type="match status" value="1"/>
</dbReference>
<gene>
    <name evidence="4" type="ORF">LITE_LOCUS28637</name>
</gene>
<dbReference type="GO" id="GO:1990904">
    <property type="term" value="C:ribonucleoprotein complex"/>
    <property type="evidence" value="ECO:0007669"/>
    <property type="project" value="UniProtKB-KW"/>
</dbReference>
<dbReference type="GO" id="GO:0005840">
    <property type="term" value="C:ribosome"/>
    <property type="evidence" value="ECO:0007669"/>
    <property type="project" value="UniProtKB-KW"/>
</dbReference>
<dbReference type="Gene3D" id="3.30.1370.30">
    <property type="match status" value="1"/>
</dbReference>
<dbReference type="EMBL" id="CAMGYJ010000007">
    <property type="protein sequence ID" value="CAI0445604.1"/>
    <property type="molecule type" value="Genomic_DNA"/>
</dbReference>
<dbReference type="GO" id="GO:0006412">
    <property type="term" value="P:translation"/>
    <property type="evidence" value="ECO:0007669"/>
    <property type="project" value="InterPro"/>
</dbReference>
<dbReference type="AlphaFoldDB" id="A0AAV0MHQ9"/>
<dbReference type="InterPro" id="IPR035987">
    <property type="entry name" value="Ribosomal_uS8_sf"/>
</dbReference>
<organism evidence="4 5">
    <name type="scientific">Linum tenue</name>
    <dbReference type="NCBI Taxonomy" id="586396"/>
    <lineage>
        <taxon>Eukaryota</taxon>
        <taxon>Viridiplantae</taxon>
        <taxon>Streptophyta</taxon>
        <taxon>Embryophyta</taxon>
        <taxon>Tracheophyta</taxon>
        <taxon>Spermatophyta</taxon>
        <taxon>Magnoliopsida</taxon>
        <taxon>eudicotyledons</taxon>
        <taxon>Gunneridae</taxon>
        <taxon>Pentapetalae</taxon>
        <taxon>rosids</taxon>
        <taxon>fabids</taxon>
        <taxon>Malpighiales</taxon>
        <taxon>Linaceae</taxon>
        <taxon>Linum</taxon>
    </lineage>
</organism>
<comment type="caution">
    <text evidence="4">The sequence shown here is derived from an EMBL/GenBank/DDBJ whole genome shotgun (WGS) entry which is preliminary data.</text>
</comment>